<accession>A0AAD7B173</accession>
<evidence type="ECO:0000313" key="1">
    <source>
        <dbReference type="EMBL" id="KAJ7607041.1"/>
    </source>
</evidence>
<organism evidence="1 2">
    <name type="scientific">Roridomyces roridus</name>
    <dbReference type="NCBI Taxonomy" id="1738132"/>
    <lineage>
        <taxon>Eukaryota</taxon>
        <taxon>Fungi</taxon>
        <taxon>Dikarya</taxon>
        <taxon>Basidiomycota</taxon>
        <taxon>Agaricomycotina</taxon>
        <taxon>Agaricomycetes</taxon>
        <taxon>Agaricomycetidae</taxon>
        <taxon>Agaricales</taxon>
        <taxon>Marasmiineae</taxon>
        <taxon>Mycenaceae</taxon>
        <taxon>Roridomyces</taxon>
    </lineage>
</organism>
<dbReference type="Proteomes" id="UP001221142">
    <property type="component" value="Unassembled WGS sequence"/>
</dbReference>
<dbReference type="AlphaFoldDB" id="A0AAD7B173"/>
<reference evidence="1" key="1">
    <citation type="submission" date="2023-03" db="EMBL/GenBank/DDBJ databases">
        <title>Massive genome expansion in bonnet fungi (Mycena s.s.) driven by repeated elements and novel gene families across ecological guilds.</title>
        <authorList>
            <consortium name="Lawrence Berkeley National Laboratory"/>
            <person name="Harder C.B."/>
            <person name="Miyauchi S."/>
            <person name="Viragh M."/>
            <person name="Kuo A."/>
            <person name="Thoen E."/>
            <person name="Andreopoulos B."/>
            <person name="Lu D."/>
            <person name="Skrede I."/>
            <person name="Drula E."/>
            <person name="Henrissat B."/>
            <person name="Morin E."/>
            <person name="Kohler A."/>
            <person name="Barry K."/>
            <person name="LaButti K."/>
            <person name="Morin E."/>
            <person name="Salamov A."/>
            <person name="Lipzen A."/>
            <person name="Mereny Z."/>
            <person name="Hegedus B."/>
            <person name="Baldrian P."/>
            <person name="Stursova M."/>
            <person name="Weitz H."/>
            <person name="Taylor A."/>
            <person name="Grigoriev I.V."/>
            <person name="Nagy L.G."/>
            <person name="Martin F."/>
            <person name="Kauserud H."/>
        </authorList>
    </citation>
    <scope>NUCLEOTIDE SEQUENCE</scope>
    <source>
        <strain evidence="1">9284</strain>
    </source>
</reference>
<name>A0AAD7B173_9AGAR</name>
<keyword evidence="2" id="KW-1185">Reference proteome</keyword>
<evidence type="ECO:0000313" key="2">
    <source>
        <dbReference type="Proteomes" id="UP001221142"/>
    </source>
</evidence>
<proteinExistence type="predicted"/>
<comment type="caution">
    <text evidence="1">The sequence shown here is derived from an EMBL/GenBank/DDBJ whole genome shotgun (WGS) entry which is preliminary data.</text>
</comment>
<gene>
    <name evidence="1" type="ORF">FB45DRAFT_1068068</name>
</gene>
<protein>
    <submittedName>
        <fullName evidence="1">Uncharacterized protein</fullName>
    </submittedName>
</protein>
<sequence>MKLSISDSIVLYHSETERRAEYFKAARKKIRTWFNAQYGQSKRRSKKQLIFREMFNKPELNPPTPPKPRIVNYYSRKFYAERIEPRVRARVVALQRMEQPKAVVAIRAAVTKQAWLSETPEFRAEAPAA</sequence>
<dbReference type="EMBL" id="JARKIF010000052">
    <property type="protein sequence ID" value="KAJ7607041.1"/>
    <property type="molecule type" value="Genomic_DNA"/>
</dbReference>